<dbReference type="PANTHER" id="PTHR12300:SF161">
    <property type="entry name" value="RECEPTOR EXPRESSION-ENHANCING PROTEIN"/>
    <property type="match status" value="1"/>
</dbReference>
<comment type="similarity">
    <text evidence="2 6">Belongs to the DP1 family.</text>
</comment>
<comment type="subcellular location">
    <subcellularLocation>
        <location evidence="1 6">Membrane</location>
        <topology evidence="1 6">Multi-pass membrane protein</topology>
    </subcellularLocation>
</comment>
<keyword evidence="3 6" id="KW-0812">Transmembrane</keyword>
<evidence type="ECO:0000256" key="5">
    <source>
        <dbReference type="ARBA" id="ARBA00023136"/>
    </source>
</evidence>
<feature type="non-terminal residue" evidence="7">
    <location>
        <position position="197"/>
    </location>
</feature>
<organism evidence="7">
    <name type="scientific">Alectorobius mimon</name>
    <dbReference type="NCBI Taxonomy" id="360319"/>
    <lineage>
        <taxon>Eukaryota</taxon>
        <taxon>Metazoa</taxon>
        <taxon>Ecdysozoa</taxon>
        <taxon>Arthropoda</taxon>
        <taxon>Chelicerata</taxon>
        <taxon>Arachnida</taxon>
        <taxon>Acari</taxon>
        <taxon>Parasitiformes</taxon>
        <taxon>Ixodida</taxon>
        <taxon>Ixodoidea</taxon>
        <taxon>Argasidae</taxon>
        <taxon>Ornithodorinae</taxon>
        <taxon>Alectorobius</taxon>
    </lineage>
</organism>
<proteinExistence type="inferred from homology"/>
<feature type="transmembrane region" description="Helical" evidence="6">
    <location>
        <begin position="71"/>
        <end position="101"/>
    </location>
</feature>
<dbReference type="Pfam" id="PF03134">
    <property type="entry name" value="TB2_DP1_HVA22"/>
    <property type="match status" value="1"/>
</dbReference>
<evidence type="ECO:0000256" key="1">
    <source>
        <dbReference type="ARBA" id="ARBA00004141"/>
    </source>
</evidence>
<keyword evidence="4 6" id="KW-1133">Transmembrane helix</keyword>
<accession>A0A147B996</accession>
<keyword evidence="7" id="KW-0675">Receptor</keyword>
<evidence type="ECO:0000256" key="6">
    <source>
        <dbReference type="RuleBase" id="RU362006"/>
    </source>
</evidence>
<evidence type="ECO:0000313" key="7">
    <source>
        <dbReference type="EMBL" id="JAR87341.1"/>
    </source>
</evidence>
<dbReference type="PANTHER" id="PTHR12300">
    <property type="entry name" value="HVA22-LIKE PROTEINS"/>
    <property type="match status" value="1"/>
</dbReference>
<keyword evidence="5 6" id="KW-0472">Membrane</keyword>
<dbReference type="InterPro" id="IPR004345">
    <property type="entry name" value="TB2_DP1_HVA22"/>
</dbReference>
<protein>
    <recommendedName>
        <fullName evidence="6">Receptor expression-enhancing protein</fullName>
    </recommendedName>
</protein>
<evidence type="ECO:0000256" key="3">
    <source>
        <dbReference type="ARBA" id="ARBA00022692"/>
    </source>
</evidence>
<feature type="transmembrane region" description="Helical" evidence="6">
    <location>
        <begin position="145"/>
        <end position="163"/>
    </location>
</feature>
<evidence type="ECO:0000256" key="4">
    <source>
        <dbReference type="ARBA" id="ARBA00022989"/>
    </source>
</evidence>
<dbReference type="GO" id="GO:0016020">
    <property type="term" value="C:membrane"/>
    <property type="evidence" value="ECO:0007669"/>
    <property type="project" value="UniProtKB-SubCell"/>
</dbReference>
<dbReference type="EMBL" id="GEIB01000602">
    <property type="protein sequence ID" value="JAR87341.1"/>
    <property type="molecule type" value="Transcribed_RNA"/>
</dbReference>
<feature type="transmembrane region" description="Helical" evidence="6">
    <location>
        <begin position="121"/>
        <end position="138"/>
    </location>
</feature>
<dbReference type="AlphaFoldDB" id="A0A147B996"/>
<sequence>NRVFLFTECAWQTDNGGVDSIRNGHTARHDANMVNTQEIVDRVEAAIAGLPPKVQDVLNLVQAKTGVKRAYIGLGISAIFALYMIIGYFAQFICNLVGFVIPAYASMRAIESTSKEDDTKWLTYWVVFALFSVVDFFADGILRYFPFYWLAKILFLVYCFFPVRNNGSYVIYHRIIRPYFLKHQGAVDSAYQRAAAG</sequence>
<reference evidence="7" key="1">
    <citation type="submission" date="2016-03" db="EMBL/GenBank/DDBJ databases">
        <title>Gut transcriptome analysis on engorged females of Ornithodoros mimon (Acari: Argasidae) and phylogenetic inferences of soft ticks.</title>
        <authorList>
            <person name="Landulfo G.A."/>
            <person name="Giovanni D."/>
            <person name="Carvalho E."/>
            <person name="Junqueira-de-Azevedo I."/>
            <person name="Patane J."/>
            <person name="Mendoca R."/>
            <person name="Barros-Battesti D."/>
        </authorList>
    </citation>
    <scope>NUCLEOTIDE SEQUENCE</scope>
    <source>
        <strain evidence="7">Females</strain>
        <tissue evidence="7">Gut</tissue>
    </source>
</reference>
<name>A0A147B996_9ACAR</name>
<evidence type="ECO:0000256" key="2">
    <source>
        <dbReference type="ARBA" id="ARBA00008573"/>
    </source>
</evidence>
<feature type="non-terminal residue" evidence="7">
    <location>
        <position position="1"/>
    </location>
</feature>